<evidence type="ECO:0000313" key="8">
    <source>
        <dbReference type="RefSeq" id="XP_012241582.1"/>
    </source>
</evidence>
<accession>A0A6P3UVB0</accession>
<dbReference type="AlphaFoldDB" id="A0A6P3UVB0"/>
<dbReference type="Proteomes" id="UP000515180">
    <property type="component" value="Unplaced"/>
</dbReference>
<reference evidence="8" key="1">
    <citation type="submission" date="2025-08" db="UniProtKB">
        <authorList>
            <consortium name="RefSeq"/>
        </authorList>
    </citation>
    <scope>IDENTIFICATION</scope>
</reference>
<keyword evidence="7" id="KW-1185">Reference proteome</keyword>
<keyword evidence="4 6" id="KW-0472">Membrane</keyword>
<dbReference type="PANTHER" id="PTHR21419">
    <property type="match status" value="1"/>
</dbReference>
<dbReference type="RefSeq" id="XP_012241582.1">
    <property type="nucleotide sequence ID" value="XM_012386159.3"/>
</dbReference>
<feature type="compositionally biased region" description="Polar residues" evidence="5">
    <location>
        <begin position="614"/>
        <end position="626"/>
    </location>
</feature>
<evidence type="ECO:0000256" key="4">
    <source>
        <dbReference type="ARBA" id="ARBA00023136"/>
    </source>
</evidence>
<evidence type="ECO:0000256" key="2">
    <source>
        <dbReference type="ARBA" id="ARBA00022692"/>
    </source>
</evidence>
<evidence type="ECO:0000256" key="5">
    <source>
        <dbReference type="SAM" id="MobiDB-lite"/>
    </source>
</evidence>
<feature type="compositionally biased region" description="Basic and acidic residues" evidence="5">
    <location>
        <begin position="588"/>
        <end position="613"/>
    </location>
</feature>
<gene>
    <name evidence="8" type="primary">LOC100740624</name>
</gene>
<dbReference type="OrthoDB" id="567787at2759"/>
<feature type="region of interest" description="Disordered" evidence="5">
    <location>
        <begin position="586"/>
        <end position="626"/>
    </location>
</feature>
<dbReference type="InterPro" id="IPR015943">
    <property type="entry name" value="WD40/YVTN_repeat-like_dom_sf"/>
</dbReference>
<evidence type="ECO:0000256" key="6">
    <source>
        <dbReference type="SAM" id="Phobius"/>
    </source>
</evidence>
<comment type="subcellular location">
    <subcellularLocation>
        <location evidence="1">Membrane</location>
        <topology evidence="1">Single-pass membrane protein</topology>
    </subcellularLocation>
</comment>
<dbReference type="PANTHER" id="PTHR21419:SF30">
    <property type="entry name" value="IG-LIKE DOMAIN-CONTAINING PROTEIN"/>
    <property type="match status" value="1"/>
</dbReference>
<dbReference type="KEGG" id="bim:100740624"/>
<feature type="region of interest" description="Disordered" evidence="5">
    <location>
        <begin position="704"/>
        <end position="727"/>
    </location>
</feature>
<dbReference type="GO" id="GO:0016020">
    <property type="term" value="C:membrane"/>
    <property type="evidence" value="ECO:0007669"/>
    <property type="project" value="UniProtKB-SubCell"/>
</dbReference>
<dbReference type="GeneID" id="100740624"/>
<organism evidence="7 8">
    <name type="scientific">Bombus impatiens</name>
    <name type="common">Bumblebee</name>
    <dbReference type="NCBI Taxonomy" id="132113"/>
    <lineage>
        <taxon>Eukaryota</taxon>
        <taxon>Metazoa</taxon>
        <taxon>Ecdysozoa</taxon>
        <taxon>Arthropoda</taxon>
        <taxon>Hexapoda</taxon>
        <taxon>Insecta</taxon>
        <taxon>Pterygota</taxon>
        <taxon>Neoptera</taxon>
        <taxon>Endopterygota</taxon>
        <taxon>Hymenoptera</taxon>
        <taxon>Apocrita</taxon>
        <taxon>Aculeata</taxon>
        <taxon>Apoidea</taxon>
        <taxon>Anthophila</taxon>
        <taxon>Apidae</taxon>
        <taxon>Bombus</taxon>
        <taxon>Pyrobombus</taxon>
    </lineage>
</organism>
<feature type="compositionally biased region" description="Basic and acidic residues" evidence="5">
    <location>
        <begin position="715"/>
        <end position="724"/>
    </location>
</feature>
<sequence>MSAVYPILPKLVERDGFDDEDLTDIDDEVFIRDGKNGFKLDDDLGVKQPLMAPRRRCKRSYNFATYGLLNRTGFGFMGLIILLGLIILCIYAINIIPGRMSILKNWLSRDLKDSLHESNEIPCTSLASKILWTRSFPKLTSESPIRSNDVNGDGVEDIIIGFSTGLDMMDISEYICAFYFDGQVPCFGGVLALNGKTGDTLWVHWTTHAIFSVDCGIDLTNDKIKDCIICGRGGILHAVNGYNGASIWKTPVRDLSVSEEWKLSDIYDAKFIADVDGDDIGDIIASHTIQSREIHSSEILMISGINGNIIHSSVLPDTEQLFLAPQKLVHPDGENIFVVVTSSKKQSGGLYVISQANLMYNNLKLQKLHHNTGKGTLLPPILVDVTLDGIEDIVAAMFNSTIIVYNGLTFEPIWNYTVPNSEIISIPIPGYYNDDNIPDFMVKHQIGSGFPTYYYTVATIIDGKTGKSLLEKPIEDSLSREMSGLSVTVEGFGNDWFLYWSVDCLNYEGIKENYQFLRSEDFISESRADVCKLRFNSTLITNLYALSQHVGPPGISLYFSEDWKSLEYNNSMNVRIELPENTPFVSERSPKIYEDKNKKDSSKQEQEDSHETYEQYTQQKKFTPIGRQNNVLKNENEWTQNIIQTSKDFDLLYDENNKINIQREQPIDYQQEDEVREQRSDNNLKFTNQFDKRINNSMRKNMHNDETDITNSKTNTHETSHNLDIENNASDGETKILSKRTINLLHYDANKTKETTDQTFIDVETYTRQIFNVALKEEEEEEEEEAVAIKKIPKQRSLEGQNKKKDTGIDLKLKLEYKSGSKLKKQKKKRDIKANNQMYSVHGIQKQPPTGILLPSILKTEGISSIDLVFSTFWLPSSEASVILVQEDFNCIHWKTLLSEKNFQYKQNDDIIKECLGERGINYKANLETSNKKDLKISLGQMTIYRMKLECMCPEDMLPNQSCKNISLHQNWPEYLGSDGNGYFKSFYKTNF</sequence>
<keyword evidence="3 6" id="KW-1133">Transmembrane helix</keyword>
<proteinExistence type="predicted"/>
<keyword evidence="2 6" id="KW-0812">Transmembrane</keyword>
<evidence type="ECO:0000313" key="7">
    <source>
        <dbReference type="Proteomes" id="UP000515180"/>
    </source>
</evidence>
<evidence type="ECO:0000256" key="1">
    <source>
        <dbReference type="ARBA" id="ARBA00004167"/>
    </source>
</evidence>
<dbReference type="Gene3D" id="2.130.10.10">
    <property type="entry name" value="YVTN repeat-like/Quinoprotein amine dehydrogenase"/>
    <property type="match status" value="1"/>
</dbReference>
<dbReference type="InterPro" id="IPR028994">
    <property type="entry name" value="Integrin_alpha_N"/>
</dbReference>
<feature type="transmembrane region" description="Helical" evidence="6">
    <location>
        <begin position="68"/>
        <end position="93"/>
    </location>
</feature>
<evidence type="ECO:0000256" key="3">
    <source>
        <dbReference type="ARBA" id="ARBA00022989"/>
    </source>
</evidence>
<protein>
    <submittedName>
        <fullName evidence="8">Uncharacterized protein LOC100740624 isoform X1</fullName>
    </submittedName>
</protein>
<dbReference type="InterPro" id="IPR045232">
    <property type="entry name" value="FAM234"/>
</dbReference>
<name>A0A6P3UVB0_BOMIM</name>
<dbReference type="OMA" id="IKDCIIC"/>
<dbReference type="SUPFAM" id="SSF69318">
    <property type="entry name" value="Integrin alpha N-terminal domain"/>
    <property type="match status" value="1"/>
</dbReference>